<organism evidence="1 2">
    <name type="scientific">Candidatus Accumulibacter appositus</name>
    <dbReference type="NCBI Taxonomy" id="1454003"/>
    <lineage>
        <taxon>Bacteria</taxon>
        <taxon>Pseudomonadati</taxon>
        <taxon>Pseudomonadota</taxon>
        <taxon>Betaproteobacteria</taxon>
        <taxon>Candidatus Accumulibacter</taxon>
    </lineage>
</organism>
<proteinExistence type="predicted"/>
<evidence type="ECO:0000313" key="1">
    <source>
        <dbReference type="EMBL" id="EXI82867.1"/>
    </source>
</evidence>
<gene>
    <name evidence="1" type="ORF">AW10_00317</name>
</gene>
<reference evidence="1 2" key="1">
    <citation type="submission" date="2014-02" db="EMBL/GenBank/DDBJ databases">
        <title>Expanding our view of genomic diversity in Candidatus Accumulibacter clades.</title>
        <authorList>
            <person name="Skennerton C.T."/>
            <person name="Barr J.J."/>
            <person name="Slater F.R."/>
            <person name="Bond P.L."/>
            <person name="Tyson G.W."/>
        </authorList>
    </citation>
    <scope>NUCLEOTIDE SEQUENCE [LARGE SCALE GENOMIC DNA]</scope>
    <source>
        <strain evidence="2">BA-92</strain>
    </source>
</reference>
<dbReference type="EMBL" id="JEMX01000009">
    <property type="protein sequence ID" value="EXI82867.1"/>
    <property type="molecule type" value="Genomic_DNA"/>
</dbReference>
<protein>
    <submittedName>
        <fullName evidence="1">Uncharacterized protein</fullName>
    </submittedName>
</protein>
<dbReference type="AlphaFoldDB" id="A0A011Q0Y8"/>
<name>A0A011Q0Y8_9PROT</name>
<accession>A0A011Q0Y8</accession>
<comment type="caution">
    <text evidence="1">The sequence shown here is derived from an EMBL/GenBank/DDBJ whole genome shotgun (WGS) entry which is preliminary data.</text>
</comment>
<dbReference type="Proteomes" id="UP000021816">
    <property type="component" value="Unassembled WGS sequence"/>
</dbReference>
<sequence length="94" mass="9919">MTGVADGADRRCRVFEVVGGGAVGAGQRIERDGCSAVGGDAIRNDIGHRIDIESNGVSTGIGINPAIQDATIVNELEREARNGGAIEVRWRYPR</sequence>
<evidence type="ECO:0000313" key="2">
    <source>
        <dbReference type="Proteomes" id="UP000021816"/>
    </source>
</evidence>